<reference evidence="1 2" key="1">
    <citation type="submission" date="2020-02" db="EMBL/GenBank/DDBJ databases">
        <authorList>
            <person name="Ferguson B K."/>
        </authorList>
    </citation>
    <scope>NUCLEOTIDE SEQUENCE [LARGE SCALE GENOMIC DNA]</scope>
</reference>
<evidence type="ECO:0000313" key="1">
    <source>
        <dbReference type="EMBL" id="CAB0005456.1"/>
    </source>
</evidence>
<gene>
    <name evidence="1" type="ORF">NTEN_LOCUS10933</name>
</gene>
<evidence type="ECO:0000313" key="2">
    <source>
        <dbReference type="Proteomes" id="UP000479000"/>
    </source>
</evidence>
<proteinExistence type="predicted"/>
<name>A0A6H5GNQ4_9HEMI</name>
<feature type="non-terminal residue" evidence="1">
    <location>
        <position position="54"/>
    </location>
</feature>
<dbReference type="EMBL" id="CADCXU010016433">
    <property type="protein sequence ID" value="CAB0005456.1"/>
    <property type="molecule type" value="Genomic_DNA"/>
</dbReference>
<protein>
    <submittedName>
        <fullName evidence="1">Uncharacterized protein</fullName>
    </submittedName>
</protein>
<dbReference type="AlphaFoldDB" id="A0A6H5GNQ4"/>
<sequence>MRSMSPFHLRLGVREGTTDCFHRATPWTGRESGARFRILEARSTRKRSFPIRLS</sequence>
<keyword evidence="2" id="KW-1185">Reference proteome</keyword>
<accession>A0A6H5GNQ4</accession>
<dbReference type="Proteomes" id="UP000479000">
    <property type="component" value="Unassembled WGS sequence"/>
</dbReference>
<organism evidence="1 2">
    <name type="scientific">Nesidiocoris tenuis</name>
    <dbReference type="NCBI Taxonomy" id="355587"/>
    <lineage>
        <taxon>Eukaryota</taxon>
        <taxon>Metazoa</taxon>
        <taxon>Ecdysozoa</taxon>
        <taxon>Arthropoda</taxon>
        <taxon>Hexapoda</taxon>
        <taxon>Insecta</taxon>
        <taxon>Pterygota</taxon>
        <taxon>Neoptera</taxon>
        <taxon>Paraneoptera</taxon>
        <taxon>Hemiptera</taxon>
        <taxon>Heteroptera</taxon>
        <taxon>Panheteroptera</taxon>
        <taxon>Cimicomorpha</taxon>
        <taxon>Miridae</taxon>
        <taxon>Dicyphina</taxon>
        <taxon>Nesidiocoris</taxon>
    </lineage>
</organism>